<dbReference type="SUPFAM" id="SSF158472">
    <property type="entry name" value="HAMP domain-like"/>
    <property type="match status" value="1"/>
</dbReference>
<evidence type="ECO:0000256" key="8">
    <source>
        <dbReference type="ARBA" id="ARBA00022741"/>
    </source>
</evidence>
<dbReference type="PANTHER" id="PTHR45528">
    <property type="entry name" value="SENSOR HISTIDINE KINASE CPXA"/>
    <property type="match status" value="1"/>
</dbReference>
<evidence type="ECO:0000256" key="13">
    <source>
        <dbReference type="ARBA" id="ARBA00023136"/>
    </source>
</evidence>
<dbReference type="RefSeq" id="WP_012064311.1">
    <property type="nucleotide sequence ID" value="NC_009633.1"/>
</dbReference>
<dbReference type="PANTHER" id="PTHR45528:SF1">
    <property type="entry name" value="SENSOR HISTIDINE KINASE CPXA"/>
    <property type="match status" value="1"/>
</dbReference>
<dbReference type="GO" id="GO:0005524">
    <property type="term" value="F:ATP binding"/>
    <property type="evidence" value="ECO:0007669"/>
    <property type="project" value="UniProtKB-KW"/>
</dbReference>
<evidence type="ECO:0000256" key="5">
    <source>
        <dbReference type="ARBA" id="ARBA00022553"/>
    </source>
</evidence>
<evidence type="ECO:0000256" key="10">
    <source>
        <dbReference type="ARBA" id="ARBA00022840"/>
    </source>
</evidence>
<dbReference type="Gene3D" id="6.10.340.10">
    <property type="match status" value="1"/>
</dbReference>
<dbReference type="Pfam" id="PF00672">
    <property type="entry name" value="HAMP"/>
    <property type="match status" value="1"/>
</dbReference>
<keyword evidence="18" id="KW-1185">Reference proteome</keyword>
<dbReference type="PROSITE" id="PS50109">
    <property type="entry name" value="HIS_KIN"/>
    <property type="match status" value="1"/>
</dbReference>
<gene>
    <name evidence="17" type="ordered locus">Amet_3208</name>
</gene>
<sequence>MKKQSIFIKLLLLFLLFTLIVNGIFWLLQSQLLSHYYIYQKVQGMEAYGTKIDRQIQEDGTSEEMVIYIRNVVEEINGRVLIIDEQDQIIYQEGLIRIGRANFIPSEHLNQARRGQTQYYKISGHSSQIELLAVLVPIDNKIYFFQTPLQPIEEAVAISQQFTLYLLLVALIVAVILSWFFSKTITKPLVGLNEVAKEMSQLNFQVRWNGNRGDEIGQLGETLNFLTEKLKTTIEALQKELQNEKNLEKMRKEFVARVSHELQTPISLIKGYTEALEDGMATNEKEREEYFTIIEDEINKMSNLVRDLLDLGQLESGNFKVNVEQLDIGVMVQRSLWKFELFKKEKNLRFQVDTSMESCEVLGDEYRIEQVLTNLLQNAVNHTESGGLISVSIQEEKENIKISVYNEGNPISEEERMSIWESFYKGSEEKKGTGLGLAIVKNVLELHGSQYGVENHEEGIMFFFTLKKVSYSCH</sequence>
<keyword evidence="13 14" id="KW-0472">Membrane</keyword>
<keyword evidence="10" id="KW-0067">ATP-binding</keyword>
<feature type="transmembrane region" description="Helical" evidence="14">
    <location>
        <begin position="6"/>
        <end position="28"/>
    </location>
</feature>
<dbReference type="HOGENOM" id="CLU_000445_89_6_9"/>
<proteinExistence type="predicted"/>
<evidence type="ECO:0000259" key="15">
    <source>
        <dbReference type="PROSITE" id="PS50109"/>
    </source>
</evidence>
<accession>A6TT28</accession>
<dbReference type="FunFam" id="1.10.287.130:FF:000001">
    <property type="entry name" value="Two-component sensor histidine kinase"/>
    <property type="match status" value="1"/>
</dbReference>
<protein>
    <recommendedName>
        <fullName evidence="3">histidine kinase</fullName>
        <ecNumber evidence="3">2.7.13.3</ecNumber>
    </recommendedName>
</protein>
<dbReference type="EMBL" id="CP000724">
    <property type="protein sequence ID" value="ABR49346.1"/>
    <property type="molecule type" value="Genomic_DNA"/>
</dbReference>
<dbReference type="AlphaFoldDB" id="A6TT28"/>
<dbReference type="InterPro" id="IPR050398">
    <property type="entry name" value="HssS/ArlS-like"/>
</dbReference>
<dbReference type="STRING" id="293826.Amet_3208"/>
<dbReference type="SMART" id="SM00304">
    <property type="entry name" value="HAMP"/>
    <property type="match status" value="1"/>
</dbReference>
<dbReference type="GO" id="GO:0005886">
    <property type="term" value="C:plasma membrane"/>
    <property type="evidence" value="ECO:0007669"/>
    <property type="project" value="UniProtKB-SubCell"/>
</dbReference>
<keyword evidence="9 17" id="KW-0418">Kinase</keyword>
<evidence type="ECO:0000256" key="7">
    <source>
        <dbReference type="ARBA" id="ARBA00022692"/>
    </source>
</evidence>
<evidence type="ECO:0000256" key="2">
    <source>
        <dbReference type="ARBA" id="ARBA00004651"/>
    </source>
</evidence>
<evidence type="ECO:0000256" key="4">
    <source>
        <dbReference type="ARBA" id="ARBA00022475"/>
    </source>
</evidence>
<keyword evidence="12" id="KW-0902">Two-component regulatory system</keyword>
<keyword evidence="5" id="KW-0597">Phosphoprotein</keyword>
<dbReference type="InterPro" id="IPR003594">
    <property type="entry name" value="HATPase_dom"/>
</dbReference>
<dbReference type="eggNOG" id="COG5002">
    <property type="taxonomic scope" value="Bacteria"/>
</dbReference>
<dbReference type="Gene3D" id="1.10.287.130">
    <property type="match status" value="1"/>
</dbReference>
<dbReference type="GO" id="GO:0000155">
    <property type="term" value="F:phosphorelay sensor kinase activity"/>
    <property type="evidence" value="ECO:0007669"/>
    <property type="project" value="InterPro"/>
</dbReference>
<dbReference type="CDD" id="cd06225">
    <property type="entry name" value="HAMP"/>
    <property type="match status" value="1"/>
</dbReference>
<dbReference type="Gene3D" id="3.30.565.10">
    <property type="entry name" value="Histidine kinase-like ATPase, C-terminal domain"/>
    <property type="match status" value="1"/>
</dbReference>
<evidence type="ECO:0000256" key="9">
    <source>
        <dbReference type="ARBA" id="ARBA00022777"/>
    </source>
</evidence>
<feature type="transmembrane region" description="Helical" evidence="14">
    <location>
        <begin position="162"/>
        <end position="181"/>
    </location>
</feature>
<dbReference type="eggNOG" id="COG2205">
    <property type="taxonomic scope" value="Bacteria"/>
</dbReference>
<evidence type="ECO:0000256" key="12">
    <source>
        <dbReference type="ARBA" id="ARBA00023012"/>
    </source>
</evidence>
<evidence type="ECO:0000256" key="11">
    <source>
        <dbReference type="ARBA" id="ARBA00022989"/>
    </source>
</evidence>
<keyword evidence="7 14" id="KW-0812">Transmembrane</keyword>
<keyword evidence="4" id="KW-1003">Cell membrane</keyword>
<dbReference type="InterPro" id="IPR003660">
    <property type="entry name" value="HAMP_dom"/>
</dbReference>
<dbReference type="InterPro" id="IPR003661">
    <property type="entry name" value="HisK_dim/P_dom"/>
</dbReference>
<dbReference type="InterPro" id="IPR004358">
    <property type="entry name" value="Sig_transdc_His_kin-like_C"/>
</dbReference>
<dbReference type="InterPro" id="IPR005467">
    <property type="entry name" value="His_kinase_dom"/>
</dbReference>
<keyword evidence="8" id="KW-0547">Nucleotide-binding</keyword>
<keyword evidence="6" id="KW-0808">Transferase</keyword>
<reference evidence="18" key="1">
    <citation type="journal article" date="2016" name="Genome Announc.">
        <title>Complete genome sequence of Alkaliphilus metalliredigens strain QYMF, an alkaliphilic and metal-reducing bacterium isolated from borax-contaminated leachate ponds.</title>
        <authorList>
            <person name="Hwang C."/>
            <person name="Copeland A."/>
            <person name="Lucas S."/>
            <person name="Lapidus A."/>
            <person name="Barry K."/>
            <person name="Detter J.C."/>
            <person name="Glavina Del Rio T."/>
            <person name="Hammon N."/>
            <person name="Israni S."/>
            <person name="Dalin E."/>
            <person name="Tice H."/>
            <person name="Pitluck S."/>
            <person name="Chertkov O."/>
            <person name="Brettin T."/>
            <person name="Bruce D."/>
            <person name="Han C."/>
            <person name="Schmutz J."/>
            <person name="Larimer F."/>
            <person name="Land M.L."/>
            <person name="Hauser L."/>
            <person name="Kyrpides N."/>
            <person name="Mikhailova N."/>
            <person name="Ye Q."/>
            <person name="Zhou J."/>
            <person name="Richardson P."/>
            <person name="Fields M.W."/>
        </authorList>
    </citation>
    <scope>NUCLEOTIDE SEQUENCE [LARGE SCALE GENOMIC DNA]</scope>
    <source>
        <strain evidence="18">QYMF</strain>
    </source>
</reference>
<dbReference type="Pfam" id="PF02518">
    <property type="entry name" value="HATPase_c"/>
    <property type="match status" value="1"/>
</dbReference>
<comment type="subcellular location">
    <subcellularLocation>
        <location evidence="2">Cell membrane</location>
        <topology evidence="2">Multi-pass membrane protein</topology>
    </subcellularLocation>
</comment>
<evidence type="ECO:0000256" key="1">
    <source>
        <dbReference type="ARBA" id="ARBA00000085"/>
    </source>
</evidence>
<dbReference type="PROSITE" id="PS50885">
    <property type="entry name" value="HAMP"/>
    <property type="match status" value="1"/>
</dbReference>
<dbReference type="SMART" id="SM00388">
    <property type="entry name" value="HisKA"/>
    <property type="match status" value="1"/>
</dbReference>
<evidence type="ECO:0000256" key="6">
    <source>
        <dbReference type="ARBA" id="ARBA00022679"/>
    </source>
</evidence>
<dbReference type="CDD" id="cd00082">
    <property type="entry name" value="HisKA"/>
    <property type="match status" value="1"/>
</dbReference>
<dbReference type="SMART" id="SM00387">
    <property type="entry name" value="HATPase_c"/>
    <property type="match status" value="1"/>
</dbReference>
<organism evidence="17 18">
    <name type="scientific">Alkaliphilus metalliredigens (strain QYMF)</name>
    <dbReference type="NCBI Taxonomy" id="293826"/>
    <lineage>
        <taxon>Bacteria</taxon>
        <taxon>Bacillati</taxon>
        <taxon>Bacillota</taxon>
        <taxon>Clostridia</taxon>
        <taxon>Peptostreptococcales</taxon>
        <taxon>Natronincolaceae</taxon>
        <taxon>Alkaliphilus</taxon>
    </lineage>
</organism>
<keyword evidence="11 14" id="KW-1133">Transmembrane helix</keyword>
<dbReference type="PRINTS" id="PR00344">
    <property type="entry name" value="BCTRLSENSOR"/>
</dbReference>
<feature type="domain" description="HAMP" evidence="16">
    <location>
        <begin position="183"/>
        <end position="235"/>
    </location>
</feature>
<evidence type="ECO:0000313" key="17">
    <source>
        <dbReference type="EMBL" id="ABR49346.1"/>
    </source>
</evidence>
<dbReference type="KEGG" id="amt:Amet_3208"/>
<dbReference type="EC" id="2.7.13.3" evidence="3"/>
<comment type="catalytic activity">
    <reaction evidence="1">
        <text>ATP + protein L-histidine = ADP + protein N-phospho-L-histidine.</text>
        <dbReference type="EC" id="2.7.13.3"/>
    </reaction>
</comment>
<name>A6TT28_ALKMQ</name>
<dbReference type="OrthoDB" id="9762826at2"/>
<evidence type="ECO:0000256" key="3">
    <source>
        <dbReference type="ARBA" id="ARBA00012438"/>
    </source>
</evidence>
<dbReference type="Proteomes" id="UP000001572">
    <property type="component" value="Chromosome"/>
</dbReference>
<dbReference type="InterPro" id="IPR036097">
    <property type="entry name" value="HisK_dim/P_sf"/>
</dbReference>
<dbReference type="SUPFAM" id="SSF55874">
    <property type="entry name" value="ATPase domain of HSP90 chaperone/DNA topoisomerase II/histidine kinase"/>
    <property type="match status" value="1"/>
</dbReference>
<dbReference type="SUPFAM" id="SSF47384">
    <property type="entry name" value="Homodimeric domain of signal transducing histidine kinase"/>
    <property type="match status" value="1"/>
</dbReference>
<feature type="domain" description="Histidine kinase" evidence="15">
    <location>
        <begin position="257"/>
        <end position="470"/>
    </location>
</feature>
<evidence type="ECO:0000313" key="18">
    <source>
        <dbReference type="Proteomes" id="UP000001572"/>
    </source>
</evidence>
<evidence type="ECO:0000259" key="16">
    <source>
        <dbReference type="PROSITE" id="PS50885"/>
    </source>
</evidence>
<dbReference type="Pfam" id="PF00512">
    <property type="entry name" value="HisKA"/>
    <property type="match status" value="1"/>
</dbReference>
<evidence type="ECO:0000256" key="14">
    <source>
        <dbReference type="SAM" id="Phobius"/>
    </source>
</evidence>
<dbReference type="InterPro" id="IPR036890">
    <property type="entry name" value="HATPase_C_sf"/>
</dbReference>